<dbReference type="EMBL" id="JACSQD010000004">
    <property type="protein sequence ID" value="MBD7995603.1"/>
    <property type="molecule type" value="Genomic_DNA"/>
</dbReference>
<evidence type="ECO:0000256" key="1">
    <source>
        <dbReference type="ARBA" id="ARBA00023015"/>
    </source>
</evidence>
<dbReference type="Pfam" id="PF13404">
    <property type="entry name" value="HTH_AsnC-type"/>
    <property type="match status" value="1"/>
</dbReference>
<evidence type="ECO:0000259" key="4">
    <source>
        <dbReference type="PROSITE" id="PS50956"/>
    </source>
</evidence>
<accession>A0ABR8USV5</accession>
<dbReference type="InterPro" id="IPR019888">
    <property type="entry name" value="Tscrpt_reg_AsnC-like"/>
</dbReference>
<dbReference type="InterPro" id="IPR000485">
    <property type="entry name" value="AsnC-type_HTH_dom"/>
</dbReference>
<dbReference type="Gene3D" id="1.10.10.10">
    <property type="entry name" value="Winged helix-like DNA-binding domain superfamily/Winged helix DNA-binding domain"/>
    <property type="match status" value="1"/>
</dbReference>
<dbReference type="RefSeq" id="WP_191807923.1">
    <property type="nucleotide sequence ID" value="NZ_JACSQD010000004.1"/>
</dbReference>
<dbReference type="PROSITE" id="PS50956">
    <property type="entry name" value="HTH_ASNC_2"/>
    <property type="match status" value="1"/>
</dbReference>
<dbReference type="Pfam" id="PF01037">
    <property type="entry name" value="AsnC_trans_reg"/>
    <property type="match status" value="1"/>
</dbReference>
<dbReference type="InterPro" id="IPR036390">
    <property type="entry name" value="WH_DNA-bd_sf"/>
</dbReference>
<dbReference type="SUPFAM" id="SSF54909">
    <property type="entry name" value="Dimeric alpha+beta barrel"/>
    <property type="match status" value="1"/>
</dbReference>
<keyword evidence="6" id="KW-1185">Reference proteome</keyword>
<name>A0ABR8USV5_9MICC</name>
<keyword evidence="1" id="KW-0805">Transcription regulation</keyword>
<keyword evidence="2" id="KW-0238">DNA-binding</keyword>
<feature type="domain" description="HTH asnC-type" evidence="4">
    <location>
        <begin position="9"/>
        <end position="70"/>
    </location>
</feature>
<dbReference type="PANTHER" id="PTHR30154">
    <property type="entry name" value="LEUCINE-RESPONSIVE REGULATORY PROTEIN"/>
    <property type="match status" value="1"/>
</dbReference>
<gene>
    <name evidence="5" type="ORF">H9639_09875</name>
</gene>
<protein>
    <submittedName>
        <fullName evidence="5">Lrp/AsnC family transcriptional regulator</fullName>
    </submittedName>
</protein>
<dbReference type="Gene3D" id="3.30.70.920">
    <property type="match status" value="1"/>
</dbReference>
<dbReference type="SMART" id="SM00344">
    <property type="entry name" value="HTH_ASNC"/>
    <property type="match status" value="1"/>
</dbReference>
<evidence type="ECO:0000313" key="5">
    <source>
        <dbReference type="EMBL" id="MBD7995603.1"/>
    </source>
</evidence>
<evidence type="ECO:0000256" key="2">
    <source>
        <dbReference type="ARBA" id="ARBA00023125"/>
    </source>
</evidence>
<comment type="caution">
    <text evidence="5">The sequence shown here is derived from an EMBL/GenBank/DDBJ whole genome shotgun (WGS) entry which is preliminary data.</text>
</comment>
<dbReference type="Proteomes" id="UP000609874">
    <property type="component" value="Unassembled WGS sequence"/>
</dbReference>
<keyword evidence="3" id="KW-0804">Transcription</keyword>
<organism evidence="5 6">
    <name type="scientific">Arthrobacter gallicola</name>
    <dbReference type="NCBI Taxonomy" id="2762225"/>
    <lineage>
        <taxon>Bacteria</taxon>
        <taxon>Bacillati</taxon>
        <taxon>Actinomycetota</taxon>
        <taxon>Actinomycetes</taxon>
        <taxon>Micrococcales</taxon>
        <taxon>Micrococcaceae</taxon>
        <taxon>Arthrobacter</taxon>
    </lineage>
</organism>
<dbReference type="PANTHER" id="PTHR30154:SF34">
    <property type="entry name" value="TRANSCRIPTIONAL REGULATOR AZLB"/>
    <property type="match status" value="1"/>
</dbReference>
<evidence type="ECO:0000256" key="3">
    <source>
        <dbReference type="ARBA" id="ARBA00023163"/>
    </source>
</evidence>
<evidence type="ECO:0000313" key="6">
    <source>
        <dbReference type="Proteomes" id="UP000609874"/>
    </source>
</evidence>
<dbReference type="PRINTS" id="PR00033">
    <property type="entry name" value="HTHASNC"/>
</dbReference>
<dbReference type="InterPro" id="IPR011008">
    <property type="entry name" value="Dimeric_a/b-barrel"/>
</dbReference>
<dbReference type="SUPFAM" id="SSF46785">
    <property type="entry name" value="Winged helix' DNA-binding domain"/>
    <property type="match status" value="1"/>
</dbReference>
<reference evidence="5 6" key="1">
    <citation type="submission" date="2020-08" db="EMBL/GenBank/DDBJ databases">
        <title>A Genomic Blueprint of the Chicken Gut Microbiome.</title>
        <authorList>
            <person name="Gilroy R."/>
            <person name="Ravi A."/>
            <person name="Getino M."/>
            <person name="Pursley I."/>
            <person name="Horton D.L."/>
            <person name="Alikhan N.-F."/>
            <person name="Baker D."/>
            <person name="Gharbi K."/>
            <person name="Hall N."/>
            <person name="Watson M."/>
            <person name="Adriaenssens E.M."/>
            <person name="Foster-Nyarko E."/>
            <person name="Jarju S."/>
            <person name="Secka A."/>
            <person name="Antonio M."/>
            <person name="Oren A."/>
            <person name="Chaudhuri R."/>
            <person name="La Ragione R.M."/>
            <person name="Hildebrand F."/>
            <person name="Pallen M.J."/>
        </authorList>
    </citation>
    <scope>NUCLEOTIDE SEQUENCE [LARGE SCALE GENOMIC DNA]</scope>
    <source>
        <strain evidence="5 6">Sa2CUA1</strain>
    </source>
</reference>
<dbReference type="InterPro" id="IPR036388">
    <property type="entry name" value="WH-like_DNA-bd_sf"/>
</dbReference>
<proteinExistence type="predicted"/>
<sequence>MAETPAAALDEIDKSILAELTRDGRASVSAVAEAVHISRAHAYSRISKLTSSGVLTRFTAVVDPVKAGLRSSAYVTLKVRQHSWRELKEALRKIPEVHHVALVGGSFDVILLVRAEDNLHLRQVIFDHLQSMPGVLDTQTFLVFEDLDIR</sequence>
<dbReference type="InterPro" id="IPR019887">
    <property type="entry name" value="Tscrpt_reg_AsnC/Lrp_C"/>
</dbReference>